<organism evidence="2 3">
    <name type="scientific">Suhomyces tanzawaensis NRRL Y-17324</name>
    <dbReference type="NCBI Taxonomy" id="984487"/>
    <lineage>
        <taxon>Eukaryota</taxon>
        <taxon>Fungi</taxon>
        <taxon>Dikarya</taxon>
        <taxon>Ascomycota</taxon>
        <taxon>Saccharomycotina</taxon>
        <taxon>Pichiomycetes</taxon>
        <taxon>Debaryomycetaceae</taxon>
        <taxon>Suhomyces</taxon>
    </lineage>
</organism>
<dbReference type="NCBIfam" id="TIGR00296">
    <property type="entry name" value="TIGR00296 family protein"/>
    <property type="match status" value="1"/>
</dbReference>
<keyword evidence="3" id="KW-1185">Reference proteome</keyword>
<name>A0A1E4SLP6_9ASCO</name>
<gene>
    <name evidence="2" type="ORF">CANTADRAFT_46969</name>
</gene>
<dbReference type="InterPro" id="IPR023473">
    <property type="entry name" value="AMMECR1"/>
</dbReference>
<dbReference type="PANTHER" id="PTHR13016:SF0">
    <property type="entry name" value="AMME SYNDROME CANDIDATE GENE 1 PROTEIN"/>
    <property type="match status" value="1"/>
</dbReference>
<dbReference type="Gene3D" id="3.30.700.20">
    <property type="entry name" value="Hypothetical protein ph0010, domain 1"/>
    <property type="match status" value="1"/>
</dbReference>
<evidence type="ECO:0000313" key="3">
    <source>
        <dbReference type="Proteomes" id="UP000094285"/>
    </source>
</evidence>
<dbReference type="PROSITE" id="PS51112">
    <property type="entry name" value="AMMECR1"/>
    <property type="match status" value="1"/>
</dbReference>
<accession>A0A1E4SLP6</accession>
<dbReference type="InterPro" id="IPR002733">
    <property type="entry name" value="AMMECR1_domain"/>
</dbReference>
<dbReference type="EMBL" id="KV453910">
    <property type="protein sequence ID" value="ODV80446.1"/>
    <property type="molecule type" value="Genomic_DNA"/>
</dbReference>
<feature type="domain" description="AMMECR1" evidence="1">
    <location>
        <begin position="1"/>
        <end position="205"/>
    </location>
</feature>
<protein>
    <recommendedName>
        <fullName evidence="1">AMMECR1 domain-containing protein</fullName>
    </recommendedName>
</protein>
<dbReference type="SUPFAM" id="SSF143447">
    <property type="entry name" value="AMMECR1-like"/>
    <property type="match status" value="1"/>
</dbReference>
<dbReference type="OrthoDB" id="24630at2759"/>
<evidence type="ECO:0000313" key="2">
    <source>
        <dbReference type="EMBL" id="ODV80446.1"/>
    </source>
</evidence>
<dbReference type="RefSeq" id="XP_020065568.1">
    <property type="nucleotide sequence ID" value="XM_020209407.1"/>
</dbReference>
<sequence>MSKALCSYAFDTLYTLLHGTSPTSLAKHFAVLQESLSDYPSSAPVFVTWNQSGRLRGCIGTFASEPIEKGVARYAVVAARQDTRFRPISKLDLNSELLVSVTLLDNFTHIDEWDDWTIGLNGLRISLDLEGSHYLGTFLPSVAEEEDWSKEDTLYYLLIKAELSGISQDRVVGFYKKGIKEGWLHLTRYDGLKLQLDFSQFLEVRKALQP</sequence>
<dbReference type="InterPro" id="IPR027485">
    <property type="entry name" value="AMMECR1_N"/>
</dbReference>
<reference evidence="3" key="1">
    <citation type="submission" date="2016-05" db="EMBL/GenBank/DDBJ databases">
        <title>Comparative genomics of biotechnologically important yeasts.</title>
        <authorList>
            <consortium name="DOE Joint Genome Institute"/>
            <person name="Riley R."/>
            <person name="Haridas S."/>
            <person name="Wolfe K.H."/>
            <person name="Lopes M.R."/>
            <person name="Hittinger C.T."/>
            <person name="Goker M."/>
            <person name="Salamov A."/>
            <person name="Wisecaver J."/>
            <person name="Long T.M."/>
            <person name="Aerts A.L."/>
            <person name="Barry K."/>
            <person name="Choi C."/>
            <person name="Clum A."/>
            <person name="Coughlan A.Y."/>
            <person name="Deshpande S."/>
            <person name="Douglass A.P."/>
            <person name="Hanson S.J."/>
            <person name="Klenk H.-P."/>
            <person name="Labutti K."/>
            <person name="Lapidus A."/>
            <person name="Lindquist E."/>
            <person name="Lipzen A."/>
            <person name="Meier-Kolthoff J.P."/>
            <person name="Ohm R.A."/>
            <person name="Otillar R.P."/>
            <person name="Pangilinan J."/>
            <person name="Peng Y."/>
            <person name="Rokas A."/>
            <person name="Rosa C.A."/>
            <person name="Scheuner C."/>
            <person name="Sibirny A.A."/>
            <person name="Slot J.C."/>
            <person name="Stielow J.B."/>
            <person name="Sun H."/>
            <person name="Kurtzman C.P."/>
            <person name="Blackwell M."/>
            <person name="Grigoriev I.V."/>
            <person name="Jeffries T.W."/>
        </authorList>
    </citation>
    <scope>NUCLEOTIDE SEQUENCE [LARGE SCALE GENOMIC DNA]</scope>
    <source>
        <strain evidence="3">NRRL Y-17324</strain>
    </source>
</reference>
<dbReference type="PANTHER" id="PTHR13016">
    <property type="entry name" value="AMMECR1 HOMOLOG"/>
    <property type="match status" value="1"/>
</dbReference>
<dbReference type="InterPro" id="IPR036071">
    <property type="entry name" value="AMMECR1_dom_sf"/>
</dbReference>
<dbReference type="GeneID" id="30983543"/>
<dbReference type="STRING" id="984487.A0A1E4SLP6"/>
<dbReference type="AlphaFoldDB" id="A0A1E4SLP6"/>
<proteinExistence type="predicted"/>
<dbReference type="Proteomes" id="UP000094285">
    <property type="component" value="Unassembled WGS sequence"/>
</dbReference>
<dbReference type="Pfam" id="PF01871">
    <property type="entry name" value="AMMECR1"/>
    <property type="match status" value="1"/>
</dbReference>
<evidence type="ECO:0000259" key="1">
    <source>
        <dbReference type="PROSITE" id="PS51112"/>
    </source>
</evidence>